<keyword evidence="2" id="KW-1185">Reference proteome</keyword>
<comment type="caution">
    <text evidence="1">The sequence shown here is derived from an EMBL/GenBank/DDBJ whole genome shotgun (WGS) entry which is preliminary data.</text>
</comment>
<evidence type="ECO:0000313" key="2">
    <source>
        <dbReference type="Proteomes" id="UP001589788"/>
    </source>
</evidence>
<name>A0ABV6BZV8_9ACTN</name>
<organism evidence="1 2">
    <name type="scientific">Aciditerrimonas ferrireducens</name>
    <dbReference type="NCBI Taxonomy" id="667306"/>
    <lineage>
        <taxon>Bacteria</taxon>
        <taxon>Bacillati</taxon>
        <taxon>Actinomycetota</taxon>
        <taxon>Acidimicrobiia</taxon>
        <taxon>Acidimicrobiales</taxon>
        <taxon>Acidimicrobiaceae</taxon>
        <taxon>Aciditerrimonas</taxon>
    </lineage>
</organism>
<protein>
    <submittedName>
        <fullName evidence="1">Uncharacterized protein</fullName>
    </submittedName>
</protein>
<dbReference type="EMBL" id="JBHLYQ010000011">
    <property type="protein sequence ID" value="MFC0080964.1"/>
    <property type="molecule type" value="Genomic_DNA"/>
</dbReference>
<proteinExistence type="predicted"/>
<reference evidence="1 2" key="1">
    <citation type="submission" date="2024-09" db="EMBL/GenBank/DDBJ databases">
        <authorList>
            <person name="Sun Q."/>
            <person name="Mori K."/>
        </authorList>
    </citation>
    <scope>NUCLEOTIDE SEQUENCE [LARGE SCALE GENOMIC DNA]</scope>
    <source>
        <strain evidence="1 2">JCM 15389</strain>
    </source>
</reference>
<accession>A0ABV6BZV8</accession>
<dbReference type="Proteomes" id="UP001589788">
    <property type="component" value="Unassembled WGS sequence"/>
</dbReference>
<evidence type="ECO:0000313" key="1">
    <source>
        <dbReference type="EMBL" id="MFC0080964.1"/>
    </source>
</evidence>
<gene>
    <name evidence="1" type="ORF">ACFFRE_02170</name>
</gene>
<sequence>MVGPTDKDVLVDVMRPLVPGLYDSLDQAFELAQQHFVEFDMTDPAYQPALHHLARAHSRRLLIEAGAAGRLGDWQVADPGPNVQVLLRNESLELRLLRPLGDEVPPPGPNRARQAYYTNLHDNLLGIRGSRLLGLVVVDPTSGEVLVRVVRPVGTWKFRSRAKIDIDFVLPRSVHTLESLEFIPTEDLEQGFLPFEVEGDEQEGEGDVGRE</sequence>